<dbReference type="CDD" id="cd11779">
    <property type="entry name" value="SH3_Irsp53_BAIAP2L"/>
    <property type="match status" value="1"/>
</dbReference>
<name>A0A7R8UKN7_HERIL</name>
<feature type="compositionally biased region" description="Pro residues" evidence="3">
    <location>
        <begin position="300"/>
        <end position="312"/>
    </location>
</feature>
<dbReference type="SUPFAM" id="SSF50044">
    <property type="entry name" value="SH3-domain"/>
    <property type="match status" value="1"/>
</dbReference>
<feature type="compositionally biased region" description="Basic and acidic residues" evidence="3">
    <location>
        <begin position="766"/>
        <end position="783"/>
    </location>
</feature>
<dbReference type="Pfam" id="PF00018">
    <property type="entry name" value="SH3_1"/>
    <property type="match status" value="1"/>
</dbReference>
<dbReference type="InterPro" id="IPR013606">
    <property type="entry name" value="I-BAR_dom"/>
</dbReference>
<dbReference type="GO" id="GO:0030838">
    <property type="term" value="P:positive regulation of actin filament polymerization"/>
    <property type="evidence" value="ECO:0007669"/>
    <property type="project" value="TreeGrafter"/>
</dbReference>
<dbReference type="EMBL" id="LR899010">
    <property type="protein sequence ID" value="CAD7082607.1"/>
    <property type="molecule type" value="Genomic_DNA"/>
</dbReference>
<dbReference type="FunCoup" id="A0A7R8UKN7">
    <property type="interactions" value="128"/>
</dbReference>
<dbReference type="InterPro" id="IPR036028">
    <property type="entry name" value="SH3-like_dom_sf"/>
</dbReference>
<evidence type="ECO:0000313" key="7">
    <source>
        <dbReference type="Proteomes" id="UP000594454"/>
    </source>
</evidence>
<feature type="compositionally biased region" description="Polar residues" evidence="3">
    <location>
        <begin position="414"/>
        <end position="461"/>
    </location>
</feature>
<feature type="region of interest" description="Disordered" evidence="3">
    <location>
        <begin position="292"/>
        <end position="312"/>
    </location>
</feature>
<feature type="compositionally biased region" description="Basic and acidic residues" evidence="3">
    <location>
        <begin position="719"/>
        <end position="731"/>
    </location>
</feature>
<dbReference type="InterPro" id="IPR027267">
    <property type="entry name" value="AH/BAR_dom_sf"/>
</dbReference>
<feature type="region of interest" description="Disordered" evidence="3">
    <location>
        <begin position="549"/>
        <end position="610"/>
    </location>
</feature>
<dbReference type="GO" id="GO:0051764">
    <property type="term" value="P:actin crosslink formation"/>
    <property type="evidence" value="ECO:0007669"/>
    <property type="project" value="TreeGrafter"/>
</dbReference>
<feature type="compositionally biased region" description="Basic and acidic residues" evidence="3">
    <location>
        <begin position="629"/>
        <end position="644"/>
    </location>
</feature>
<sequence length="817" mass="93056">MQNHMQQTDYRNIQALEEQKNKLDAFCEQSFKNAMTQERRRYGFVLERQCSLAKHWMAYYTAGKGAIEANLDNWSEIAASRETLPPHIDNVFAKRMAEKLRDDEENASVTSALRKTHSVDASCLDMRSLGDLATTAMCMPRAKSEFNLTSSSPHDMRVLSDENWDQRPVVKALYAYISSGENQLSFLEGDRIALVGNRAKGWQFGENLRTQMFGWFPIAYTESENFNQKENIYDSRPSHHMNGNHNKYKAESSVEVTEESVVSRHRSSYHSESSPTRMFGDTLMFRQSKQYRRNNEEPKPGPPPALPAPVPAPIVPAYKSNISQSRSFCSPVGPPLIEKRRPGPTNNYSRVITNKQKPNREGVTSASLHSSNDSGFANEPPPQPEVDYSDEEQSNRVPIRSPRSARNYHEANGRSAQAYRNSESASTLQTRYKTQNGSSNTLQRPQQNGNNSTINRPQSLKNLGDETTDTGYHTTERKGNLIKRTKSFWKFGKSDDILEGMAMWRHRDLVSIEKDQNGNEVSESTQKKNIKNQNMTNGNGVNMKRRTMESTDQATEDESIYGVQQSRSSSNIMSTPQKMNQSKNSYYNGNGKNTSGTEYNGNYQDSKIDTKDYRRRQQMYYEQNTNAKNSHEQLDMNDDDKSSLDGDNDDTETLTMHNSNFFDDESVEEIVMKTVKRHEILKQYDTSGTDSEPHSSSSDAYDCIVVDDHLVRRARSNRRKDEDKMEFKTFRDNSQNGGGNMDTPPTTGPMLPRTKLSKVPNPIHAPDVHSNRTSDHQQSKDMNGHTQNQKMSKDRNSKTYGPWYDLWGKDPSSPQKA</sequence>
<dbReference type="GO" id="GO:0005654">
    <property type="term" value="C:nucleoplasm"/>
    <property type="evidence" value="ECO:0007669"/>
    <property type="project" value="TreeGrafter"/>
</dbReference>
<reference evidence="6 7" key="1">
    <citation type="submission" date="2020-11" db="EMBL/GenBank/DDBJ databases">
        <authorList>
            <person name="Wallbank WR R."/>
            <person name="Pardo Diaz C."/>
            <person name="Kozak K."/>
            <person name="Martin S."/>
            <person name="Jiggins C."/>
            <person name="Moest M."/>
            <person name="Warren A I."/>
            <person name="Generalovic N T."/>
            <person name="Byers J.R.P. K."/>
            <person name="Montejo-Kovacevich G."/>
            <person name="Yen C E."/>
        </authorList>
    </citation>
    <scope>NUCLEOTIDE SEQUENCE [LARGE SCALE GENOMIC DNA]</scope>
</reference>
<dbReference type="Gene3D" id="2.30.30.40">
    <property type="entry name" value="SH3 Domains"/>
    <property type="match status" value="1"/>
</dbReference>
<dbReference type="InterPro" id="IPR027681">
    <property type="entry name" value="IRSp53/IRTKS/Pinkbar"/>
</dbReference>
<dbReference type="FunFam" id="2.30.30.40:FF:000188">
    <property type="entry name" value="Insulin receptor tyrosine kinase substrate"/>
    <property type="match status" value="1"/>
</dbReference>
<protein>
    <submittedName>
        <fullName evidence="6">Uncharacterized protein</fullName>
    </submittedName>
</protein>
<proteinExistence type="predicted"/>
<dbReference type="InterPro" id="IPR001452">
    <property type="entry name" value="SH3_domain"/>
</dbReference>
<dbReference type="Proteomes" id="UP000594454">
    <property type="component" value="Chromosome 2"/>
</dbReference>
<evidence type="ECO:0000259" key="5">
    <source>
        <dbReference type="PROSITE" id="PS51338"/>
    </source>
</evidence>
<dbReference type="PANTHER" id="PTHR14206">
    <property type="entry name" value="BRAIN-SPECIFIC ANGIOGENESIS INHIBITOR 1-ASSOCIATED PROTEIN 2"/>
    <property type="match status" value="1"/>
</dbReference>
<feature type="compositionally biased region" description="Polar residues" evidence="3">
    <location>
        <begin position="344"/>
        <end position="375"/>
    </location>
</feature>
<feature type="region of interest" description="Disordered" evidence="3">
    <location>
        <begin position="324"/>
        <end position="473"/>
    </location>
</feature>
<dbReference type="GO" id="GO:0007009">
    <property type="term" value="P:plasma membrane organization"/>
    <property type="evidence" value="ECO:0007669"/>
    <property type="project" value="InterPro"/>
</dbReference>
<evidence type="ECO:0000256" key="2">
    <source>
        <dbReference type="PROSITE-ProRule" id="PRU00192"/>
    </source>
</evidence>
<keyword evidence="1 2" id="KW-0728">SH3 domain</keyword>
<dbReference type="Pfam" id="PF08397">
    <property type="entry name" value="IMD"/>
    <property type="match status" value="1"/>
</dbReference>
<feature type="region of interest" description="Disordered" evidence="3">
    <location>
        <begin position="624"/>
        <end position="660"/>
    </location>
</feature>
<evidence type="ECO:0000256" key="3">
    <source>
        <dbReference type="SAM" id="MobiDB-lite"/>
    </source>
</evidence>
<keyword evidence="7" id="KW-1185">Reference proteome</keyword>
<dbReference type="SUPFAM" id="SSF103657">
    <property type="entry name" value="BAR/IMD domain-like"/>
    <property type="match status" value="1"/>
</dbReference>
<dbReference type="OrthoDB" id="3800937at2759"/>
<dbReference type="SMART" id="SM00326">
    <property type="entry name" value="SH3"/>
    <property type="match status" value="1"/>
</dbReference>
<dbReference type="Gene3D" id="1.20.1270.60">
    <property type="entry name" value="Arfaptin homology (AH) domain/BAR domain"/>
    <property type="match status" value="1"/>
</dbReference>
<dbReference type="PANTHER" id="PTHR14206:SF7">
    <property type="entry name" value="INSULIN RECEPTOR SUBSTRATE 53 KDA, ISOFORM A"/>
    <property type="match status" value="1"/>
</dbReference>
<feature type="domain" description="IMD" evidence="5">
    <location>
        <begin position="1"/>
        <end position="98"/>
    </location>
</feature>
<evidence type="ECO:0000256" key="1">
    <source>
        <dbReference type="ARBA" id="ARBA00022443"/>
    </source>
</evidence>
<accession>A0A7R8UKN7</accession>
<dbReference type="InParanoid" id="A0A7R8UKN7"/>
<organism evidence="6 7">
    <name type="scientific">Hermetia illucens</name>
    <name type="common">Black soldier fly</name>
    <dbReference type="NCBI Taxonomy" id="343691"/>
    <lineage>
        <taxon>Eukaryota</taxon>
        <taxon>Metazoa</taxon>
        <taxon>Ecdysozoa</taxon>
        <taxon>Arthropoda</taxon>
        <taxon>Hexapoda</taxon>
        <taxon>Insecta</taxon>
        <taxon>Pterygota</taxon>
        <taxon>Neoptera</taxon>
        <taxon>Endopterygota</taxon>
        <taxon>Diptera</taxon>
        <taxon>Brachycera</taxon>
        <taxon>Stratiomyomorpha</taxon>
        <taxon>Stratiomyidae</taxon>
        <taxon>Hermetiinae</taxon>
        <taxon>Hermetia</taxon>
    </lineage>
</organism>
<gene>
    <name evidence="6" type="ORF">HERILL_LOCUS5627</name>
</gene>
<evidence type="ECO:0000313" key="6">
    <source>
        <dbReference type="EMBL" id="CAD7082607.1"/>
    </source>
</evidence>
<dbReference type="PROSITE" id="PS50002">
    <property type="entry name" value="SH3"/>
    <property type="match status" value="1"/>
</dbReference>
<dbReference type="GO" id="GO:0051017">
    <property type="term" value="P:actin filament bundle assembly"/>
    <property type="evidence" value="ECO:0007669"/>
    <property type="project" value="TreeGrafter"/>
</dbReference>
<dbReference type="AlphaFoldDB" id="A0A7R8UKN7"/>
<dbReference type="GO" id="GO:0005829">
    <property type="term" value="C:cytosol"/>
    <property type="evidence" value="ECO:0007669"/>
    <property type="project" value="TreeGrafter"/>
</dbReference>
<feature type="compositionally biased region" description="Polar residues" evidence="3">
    <location>
        <begin position="562"/>
        <end position="605"/>
    </location>
</feature>
<dbReference type="PROSITE" id="PS51338">
    <property type="entry name" value="IMD"/>
    <property type="match status" value="1"/>
</dbReference>
<evidence type="ECO:0000259" key="4">
    <source>
        <dbReference type="PROSITE" id="PS50002"/>
    </source>
</evidence>
<feature type="region of interest" description="Disordered" evidence="3">
    <location>
        <begin position="715"/>
        <end position="817"/>
    </location>
</feature>
<feature type="domain" description="SH3" evidence="4">
    <location>
        <begin position="165"/>
        <end position="226"/>
    </location>
</feature>